<dbReference type="RefSeq" id="WP_149841755.1">
    <property type="nucleotide sequence ID" value="NZ_VUOC01000004.1"/>
</dbReference>
<accession>A0A5B2VQV6</accession>
<feature type="domain" description="NADH:flavin oxidoreductase/NADH oxidase N-terminal" evidence="3">
    <location>
        <begin position="11"/>
        <end position="348"/>
    </location>
</feature>
<dbReference type="AlphaFoldDB" id="A0A5B2VQV6"/>
<dbReference type="GO" id="GO:0010181">
    <property type="term" value="F:FMN binding"/>
    <property type="evidence" value="ECO:0007669"/>
    <property type="project" value="InterPro"/>
</dbReference>
<dbReference type="CDD" id="cd02803">
    <property type="entry name" value="OYE_like_FMN_family"/>
    <property type="match status" value="1"/>
</dbReference>
<dbReference type="SUPFAM" id="SSF51395">
    <property type="entry name" value="FMN-linked oxidoreductases"/>
    <property type="match status" value="1"/>
</dbReference>
<reference evidence="4 5" key="2">
    <citation type="submission" date="2019-09" db="EMBL/GenBank/DDBJ databases">
        <authorList>
            <person name="Jin C."/>
        </authorList>
    </citation>
    <scope>NUCLEOTIDE SEQUENCE [LARGE SCALE GENOMIC DNA]</scope>
    <source>
        <strain evidence="4 5">BN140078</strain>
    </source>
</reference>
<dbReference type="InterPro" id="IPR013785">
    <property type="entry name" value="Aldolase_TIM"/>
</dbReference>
<dbReference type="InterPro" id="IPR001155">
    <property type="entry name" value="OxRdtase_FMN_N"/>
</dbReference>
<evidence type="ECO:0000259" key="3">
    <source>
        <dbReference type="Pfam" id="PF00724"/>
    </source>
</evidence>
<dbReference type="Proteomes" id="UP000324611">
    <property type="component" value="Unassembled WGS sequence"/>
</dbReference>
<evidence type="ECO:0000313" key="4">
    <source>
        <dbReference type="EMBL" id="KAA2240577.1"/>
    </source>
</evidence>
<sequence length="375" mass="40594">MHTDHQFPPAIFEPFPLQHIILRNRLIVAPMSRVSAASNGTPTPIMEDYYTAFANGGFGMIITEGVYTDDIASRGYPLQPGLVTPAHRDGWQRIAAKVRGAGAHFICQLMHAGALSQHHTHTWAPAAVSPLGRRMPEYGGGDGLFSLPQAMTTDDIHTVRDGFVHAAQEASVAGFSGIEIHAANGYLLDQFLTDYTNLRTDEYGGAITNRYRLIAAIIQAIRQVTPAGFIIGLRLSEGKVNNLRYRWPQGPAAARELLTAVAATPPDYIHIAAESGNWERDCMYMDGTSFTSLAKQIVGVPVIANGGLHEPAQAAKVLEQDHADLLALGKAALCNPDWPQRIRDGLPTVSFHPGMIKPSAAITHTRQVSADLSLI</sequence>
<evidence type="ECO:0000256" key="1">
    <source>
        <dbReference type="ARBA" id="ARBA00022630"/>
    </source>
</evidence>
<evidence type="ECO:0000313" key="5">
    <source>
        <dbReference type="Proteomes" id="UP000324611"/>
    </source>
</evidence>
<dbReference type="PANTHER" id="PTHR43656">
    <property type="entry name" value="BINDING OXIDOREDUCTASE, PUTATIVE (AFU_ORTHOLOGUE AFUA_2G08260)-RELATED"/>
    <property type="match status" value="1"/>
</dbReference>
<dbReference type="GO" id="GO:0016491">
    <property type="term" value="F:oxidoreductase activity"/>
    <property type="evidence" value="ECO:0007669"/>
    <property type="project" value="UniProtKB-KW"/>
</dbReference>
<dbReference type="Pfam" id="PF00724">
    <property type="entry name" value="Oxidored_FMN"/>
    <property type="match status" value="1"/>
</dbReference>
<organism evidence="4 5">
    <name type="scientific">Chitinophaga agrisoli</name>
    <dbReference type="NCBI Taxonomy" id="2607653"/>
    <lineage>
        <taxon>Bacteria</taxon>
        <taxon>Pseudomonadati</taxon>
        <taxon>Bacteroidota</taxon>
        <taxon>Chitinophagia</taxon>
        <taxon>Chitinophagales</taxon>
        <taxon>Chitinophagaceae</taxon>
        <taxon>Chitinophaga</taxon>
    </lineage>
</organism>
<evidence type="ECO:0000256" key="2">
    <source>
        <dbReference type="ARBA" id="ARBA00023002"/>
    </source>
</evidence>
<keyword evidence="1" id="KW-0285">Flavoprotein</keyword>
<gene>
    <name evidence="4" type="ORF">F0L74_30985</name>
</gene>
<comment type="caution">
    <text evidence="4">The sequence shown here is derived from an EMBL/GenBank/DDBJ whole genome shotgun (WGS) entry which is preliminary data.</text>
</comment>
<reference evidence="4 5" key="1">
    <citation type="submission" date="2019-09" db="EMBL/GenBank/DDBJ databases">
        <title>Chitinophaga ginsengihumi sp. nov., isolated from soil of ginseng rhizosphere.</title>
        <authorList>
            <person name="Lee J."/>
        </authorList>
    </citation>
    <scope>NUCLEOTIDE SEQUENCE [LARGE SCALE GENOMIC DNA]</scope>
    <source>
        <strain evidence="4 5">BN140078</strain>
    </source>
</reference>
<dbReference type="InterPro" id="IPR051799">
    <property type="entry name" value="NADH_flavin_oxidoreductase"/>
</dbReference>
<name>A0A5B2VQV6_9BACT</name>
<dbReference type="PANTHER" id="PTHR43656:SF2">
    <property type="entry name" value="BINDING OXIDOREDUCTASE, PUTATIVE (AFU_ORTHOLOGUE AFUA_2G08260)-RELATED"/>
    <property type="match status" value="1"/>
</dbReference>
<dbReference type="Gene3D" id="3.20.20.70">
    <property type="entry name" value="Aldolase class I"/>
    <property type="match status" value="1"/>
</dbReference>
<keyword evidence="2" id="KW-0560">Oxidoreductase</keyword>
<dbReference type="EMBL" id="VUOC01000004">
    <property type="protein sequence ID" value="KAA2240577.1"/>
    <property type="molecule type" value="Genomic_DNA"/>
</dbReference>
<protein>
    <submittedName>
        <fullName evidence="4">NADH:flavin oxidoreductase</fullName>
    </submittedName>
</protein>
<proteinExistence type="predicted"/>
<keyword evidence="5" id="KW-1185">Reference proteome</keyword>